<keyword evidence="4" id="KW-0735">Signal-anchor</keyword>
<dbReference type="GO" id="GO:0005789">
    <property type="term" value="C:endoplasmic reticulum membrane"/>
    <property type="evidence" value="ECO:0007669"/>
    <property type="project" value="TreeGrafter"/>
</dbReference>
<keyword evidence="7" id="KW-0325">Glycoprotein</keyword>
<dbReference type="InterPro" id="IPR005629">
    <property type="entry name" value="Skn1/Kre6/Sbg1"/>
</dbReference>
<dbReference type="GO" id="GO:0031505">
    <property type="term" value="P:fungal-type cell wall organization"/>
    <property type="evidence" value="ECO:0007669"/>
    <property type="project" value="TreeGrafter"/>
</dbReference>
<dbReference type="OrthoDB" id="412647at2759"/>
<comment type="caution">
    <text evidence="12">The sequence shown here is derived from an EMBL/GenBank/DDBJ whole genome shotgun (WGS) entry which is preliminary data.</text>
</comment>
<evidence type="ECO:0000256" key="3">
    <source>
        <dbReference type="ARBA" id="ARBA00022692"/>
    </source>
</evidence>
<evidence type="ECO:0000313" key="13">
    <source>
        <dbReference type="Proteomes" id="UP000298030"/>
    </source>
</evidence>
<gene>
    <name evidence="12" type="ORF">FA13DRAFT_980819</name>
</gene>
<evidence type="ECO:0000256" key="10">
    <source>
        <dbReference type="SAM" id="Phobius"/>
    </source>
</evidence>
<dbReference type="GO" id="GO:0006078">
    <property type="term" value="P:(1-&gt;6)-beta-D-glucan biosynthetic process"/>
    <property type="evidence" value="ECO:0007669"/>
    <property type="project" value="TreeGrafter"/>
</dbReference>
<dbReference type="Gene3D" id="2.60.120.200">
    <property type="match status" value="2"/>
</dbReference>
<comment type="similarity">
    <text evidence="2">Belongs to the SKN1/KRE6 family.</text>
</comment>
<comment type="subcellular location">
    <subcellularLocation>
        <location evidence="1">Membrane</location>
        <topology evidence="1">Single-pass type II membrane protein</topology>
    </subcellularLocation>
</comment>
<keyword evidence="13" id="KW-1185">Reference proteome</keyword>
<feature type="transmembrane region" description="Helical" evidence="10">
    <location>
        <begin position="115"/>
        <end position="135"/>
    </location>
</feature>
<dbReference type="PROSITE" id="PS51762">
    <property type="entry name" value="GH16_2"/>
    <property type="match status" value="1"/>
</dbReference>
<dbReference type="GO" id="GO:0005886">
    <property type="term" value="C:plasma membrane"/>
    <property type="evidence" value="ECO:0007669"/>
    <property type="project" value="TreeGrafter"/>
</dbReference>
<dbReference type="InterPro" id="IPR013320">
    <property type="entry name" value="ConA-like_dom_sf"/>
</dbReference>
<dbReference type="EMBL" id="QPFP01000433">
    <property type="protein sequence ID" value="TEB12333.1"/>
    <property type="molecule type" value="Genomic_DNA"/>
</dbReference>
<dbReference type="STRING" id="71717.A0A4Y7RTY2"/>
<sequence>MDRRGSDRSSSSRGPGSPLLNPRGIPSQNMSSASLTSLHIDDNGSLNGHRIPSRTNSIASMSAKYSLAPSPAAWGAPLLMDTPEPDDFLHNPDPRRDRKNDGGGSMFTVRGLQNLGCLFILAMGLLSLFAVYPMVSHLTEKKLTTQGGFNLGGVNASGQIPDLPGNYGLIDKDTPRSAYTKKSYLNGEEFILVFSDEFEQDGRTFWPGDDPYWEAVDIHYWGTNDLEWYDPHQVTTKDGYMQIRMDRVADPSTNHNMDFRSGMVQTWNKFCFTGGLIEVSVRLPGSSSIRCVHLGSNVCELFRTIFMHSSGFWPGVWTMGNLGRAGYGATNHGTWPYSYDSCDIGTLPNQTYVDQTGPRLALEEGDQYNGGKLSFLPGQRLSACTCPGESHPGPVKSNGEYVGRSAPEIDIIEAIVENGAGHVSQSAQFAPFNAHYQAKNDSESMIFYDLEKSVPNPYMGGSLQQCTSGLGVTNQTCYELSGGCFTEYGFEYKPGAKDGYVTWLNSADLAWTLTSNAMVADTAVEISERPIPQEPMYVIMNLAISEGFGDIDLENLRFPGTLSIDYVRVYQPKNAVNTGCDPKDFPTAEYIKTYKEAYTNYNLTTWDEYGEPWPKNKLVDKCT</sequence>
<dbReference type="PANTHER" id="PTHR31361">
    <property type="entry name" value="BETA-GLUCAN SYNTHESIS-ASSOCIATED PROTEIN KRE6-RELATED"/>
    <property type="match status" value="1"/>
</dbReference>
<dbReference type="SUPFAM" id="SSF49899">
    <property type="entry name" value="Concanavalin A-like lectins/glucanases"/>
    <property type="match status" value="1"/>
</dbReference>
<dbReference type="AlphaFoldDB" id="A0A4Y7RTY2"/>
<evidence type="ECO:0000256" key="9">
    <source>
        <dbReference type="SAM" id="MobiDB-lite"/>
    </source>
</evidence>
<organism evidence="12 13">
    <name type="scientific">Coprinellus micaceus</name>
    <name type="common">Glistening ink-cap mushroom</name>
    <name type="synonym">Coprinus micaceus</name>
    <dbReference type="NCBI Taxonomy" id="71717"/>
    <lineage>
        <taxon>Eukaryota</taxon>
        <taxon>Fungi</taxon>
        <taxon>Dikarya</taxon>
        <taxon>Basidiomycota</taxon>
        <taxon>Agaricomycotina</taxon>
        <taxon>Agaricomycetes</taxon>
        <taxon>Agaricomycetidae</taxon>
        <taxon>Agaricales</taxon>
        <taxon>Agaricineae</taxon>
        <taxon>Psathyrellaceae</taxon>
        <taxon>Coprinellus</taxon>
    </lineage>
</organism>
<feature type="compositionally biased region" description="Low complexity" evidence="9">
    <location>
        <begin position="8"/>
        <end position="18"/>
    </location>
</feature>
<proteinExistence type="inferred from homology"/>
<reference evidence="12 13" key="1">
    <citation type="journal article" date="2019" name="Nat. Ecol. Evol.">
        <title>Megaphylogeny resolves global patterns of mushroom evolution.</title>
        <authorList>
            <person name="Varga T."/>
            <person name="Krizsan K."/>
            <person name="Foldi C."/>
            <person name="Dima B."/>
            <person name="Sanchez-Garcia M."/>
            <person name="Sanchez-Ramirez S."/>
            <person name="Szollosi G.J."/>
            <person name="Szarkandi J.G."/>
            <person name="Papp V."/>
            <person name="Albert L."/>
            <person name="Andreopoulos W."/>
            <person name="Angelini C."/>
            <person name="Antonin V."/>
            <person name="Barry K.W."/>
            <person name="Bougher N.L."/>
            <person name="Buchanan P."/>
            <person name="Buyck B."/>
            <person name="Bense V."/>
            <person name="Catcheside P."/>
            <person name="Chovatia M."/>
            <person name="Cooper J."/>
            <person name="Damon W."/>
            <person name="Desjardin D."/>
            <person name="Finy P."/>
            <person name="Geml J."/>
            <person name="Haridas S."/>
            <person name="Hughes K."/>
            <person name="Justo A."/>
            <person name="Karasinski D."/>
            <person name="Kautmanova I."/>
            <person name="Kiss B."/>
            <person name="Kocsube S."/>
            <person name="Kotiranta H."/>
            <person name="LaButti K.M."/>
            <person name="Lechner B.E."/>
            <person name="Liimatainen K."/>
            <person name="Lipzen A."/>
            <person name="Lukacs Z."/>
            <person name="Mihaltcheva S."/>
            <person name="Morgado L.N."/>
            <person name="Niskanen T."/>
            <person name="Noordeloos M.E."/>
            <person name="Ohm R.A."/>
            <person name="Ortiz-Santana B."/>
            <person name="Ovrebo C."/>
            <person name="Racz N."/>
            <person name="Riley R."/>
            <person name="Savchenko A."/>
            <person name="Shiryaev A."/>
            <person name="Soop K."/>
            <person name="Spirin V."/>
            <person name="Szebenyi C."/>
            <person name="Tomsovsky M."/>
            <person name="Tulloss R.E."/>
            <person name="Uehling J."/>
            <person name="Grigoriev I.V."/>
            <person name="Vagvolgyi C."/>
            <person name="Papp T."/>
            <person name="Martin F.M."/>
            <person name="Miettinen O."/>
            <person name="Hibbett D.S."/>
            <person name="Nagy L.G."/>
        </authorList>
    </citation>
    <scope>NUCLEOTIDE SEQUENCE [LARGE SCALE GENOMIC DNA]</scope>
    <source>
        <strain evidence="12 13">FP101781</strain>
    </source>
</reference>
<evidence type="ECO:0000256" key="2">
    <source>
        <dbReference type="ARBA" id="ARBA00010962"/>
    </source>
</evidence>
<keyword evidence="6 10" id="KW-0472">Membrane</keyword>
<evidence type="ECO:0000259" key="11">
    <source>
        <dbReference type="PROSITE" id="PS51762"/>
    </source>
</evidence>
<evidence type="ECO:0000256" key="5">
    <source>
        <dbReference type="ARBA" id="ARBA00022989"/>
    </source>
</evidence>
<evidence type="ECO:0000256" key="6">
    <source>
        <dbReference type="ARBA" id="ARBA00023136"/>
    </source>
</evidence>
<evidence type="ECO:0000256" key="7">
    <source>
        <dbReference type="ARBA" id="ARBA00023180"/>
    </source>
</evidence>
<dbReference type="Pfam" id="PF03935">
    <property type="entry name" value="SKN1_KRE6_Sbg1"/>
    <property type="match status" value="1"/>
</dbReference>
<accession>A0A4Y7RTY2</accession>
<feature type="compositionally biased region" description="Basic and acidic residues" evidence="9">
    <location>
        <begin position="87"/>
        <end position="101"/>
    </location>
</feature>
<feature type="domain" description="GH16" evidence="11">
    <location>
        <begin position="169"/>
        <end position="575"/>
    </location>
</feature>
<keyword evidence="8" id="KW-0961">Cell wall biogenesis/degradation</keyword>
<evidence type="ECO:0000256" key="8">
    <source>
        <dbReference type="ARBA" id="ARBA00023316"/>
    </source>
</evidence>
<name>A0A4Y7RTY2_COPMI</name>
<evidence type="ECO:0000256" key="4">
    <source>
        <dbReference type="ARBA" id="ARBA00022968"/>
    </source>
</evidence>
<dbReference type="Proteomes" id="UP000298030">
    <property type="component" value="Unassembled WGS sequence"/>
</dbReference>
<dbReference type="InterPro" id="IPR000757">
    <property type="entry name" value="Beta-glucanase-like"/>
</dbReference>
<protein>
    <submittedName>
        <fullName evidence="12">Beta-glucan synthesis-associated protein KRE6</fullName>
    </submittedName>
</protein>
<feature type="region of interest" description="Disordered" evidence="9">
    <location>
        <begin position="83"/>
        <end position="102"/>
    </location>
</feature>
<keyword evidence="5 10" id="KW-1133">Transmembrane helix</keyword>
<evidence type="ECO:0000313" key="12">
    <source>
        <dbReference type="EMBL" id="TEB12333.1"/>
    </source>
</evidence>
<dbReference type="PANTHER" id="PTHR31361:SF15">
    <property type="entry name" value="GH16 DOMAIN-CONTAINING PROTEIN"/>
    <property type="match status" value="1"/>
</dbReference>
<keyword evidence="3 10" id="KW-0812">Transmembrane</keyword>
<evidence type="ECO:0000256" key="1">
    <source>
        <dbReference type="ARBA" id="ARBA00004606"/>
    </source>
</evidence>
<feature type="region of interest" description="Disordered" evidence="9">
    <location>
        <begin position="1"/>
        <end position="30"/>
    </location>
</feature>
<dbReference type="GO" id="GO:0015926">
    <property type="term" value="F:glucosidase activity"/>
    <property type="evidence" value="ECO:0007669"/>
    <property type="project" value="TreeGrafter"/>
</dbReference>